<dbReference type="EMBL" id="JADGKB010000094">
    <property type="protein sequence ID" value="KAJ3254035.1"/>
    <property type="molecule type" value="Genomic_DNA"/>
</dbReference>
<dbReference type="InterPro" id="IPR032098">
    <property type="entry name" value="Acyltransf_C"/>
</dbReference>
<accession>A0AAD5UCW1</accession>
<dbReference type="GO" id="GO:0016746">
    <property type="term" value="F:acyltransferase activity"/>
    <property type="evidence" value="ECO:0007669"/>
    <property type="project" value="UniProtKB-KW"/>
</dbReference>
<evidence type="ECO:0000313" key="6">
    <source>
        <dbReference type="Proteomes" id="UP001210925"/>
    </source>
</evidence>
<dbReference type="GO" id="GO:0036149">
    <property type="term" value="P:phosphatidylinositol acyl-chain remodeling"/>
    <property type="evidence" value="ECO:0007669"/>
    <property type="project" value="TreeGrafter"/>
</dbReference>
<dbReference type="PANTHER" id="PTHR10983">
    <property type="entry name" value="1-ACYLGLYCEROL-3-PHOSPHATE ACYLTRANSFERASE-RELATED"/>
    <property type="match status" value="1"/>
</dbReference>
<keyword evidence="6" id="KW-1185">Reference proteome</keyword>
<evidence type="ECO:0000256" key="3">
    <source>
        <dbReference type="ARBA" id="ARBA00023315"/>
    </source>
</evidence>
<dbReference type="GO" id="GO:0005783">
    <property type="term" value="C:endoplasmic reticulum"/>
    <property type="evidence" value="ECO:0007669"/>
    <property type="project" value="TreeGrafter"/>
</dbReference>
<protein>
    <recommendedName>
        <fullName evidence="4">Acyltransferase C-terminal domain-containing protein</fullName>
    </recommendedName>
</protein>
<dbReference type="AlphaFoldDB" id="A0AAD5UCW1"/>
<dbReference type="Pfam" id="PF16076">
    <property type="entry name" value="Acyltransf_C"/>
    <property type="match status" value="1"/>
</dbReference>
<evidence type="ECO:0000259" key="4">
    <source>
        <dbReference type="Pfam" id="PF16076"/>
    </source>
</evidence>
<keyword evidence="2" id="KW-0808">Transferase</keyword>
<evidence type="ECO:0000256" key="1">
    <source>
        <dbReference type="ARBA" id="ARBA00008655"/>
    </source>
</evidence>
<proteinExistence type="inferred from homology"/>
<comment type="caution">
    <text evidence="5">The sequence shown here is derived from an EMBL/GenBank/DDBJ whole genome shotgun (WGS) entry which is preliminary data.</text>
</comment>
<feature type="domain" description="Acyltransferase C-terminal" evidence="4">
    <location>
        <begin position="133"/>
        <end position="195"/>
    </location>
</feature>
<gene>
    <name evidence="5" type="ORF">HK103_007574</name>
</gene>
<dbReference type="Proteomes" id="UP001210925">
    <property type="component" value="Unassembled WGS sequence"/>
</dbReference>
<organism evidence="5 6">
    <name type="scientific">Boothiomyces macroporosus</name>
    <dbReference type="NCBI Taxonomy" id="261099"/>
    <lineage>
        <taxon>Eukaryota</taxon>
        <taxon>Fungi</taxon>
        <taxon>Fungi incertae sedis</taxon>
        <taxon>Chytridiomycota</taxon>
        <taxon>Chytridiomycota incertae sedis</taxon>
        <taxon>Chytridiomycetes</taxon>
        <taxon>Rhizophydiales</taxon>
        <taxon>Terramycetaceae</taxon>
        <taxon>Boothiomyces</taxon>
    </lineage>
</organism>
<evidence type="ECO:0000313" key="5">
    <source>
        <dbReference type="EMBL" id="KAJ3254035.1"/>
    </source>
</evidence>
<reference evidence="5" key="1">
    <citation type="submission" date="2020-05" db="EMBL/GenBank/DDBJ databases">
        <title>Phylogenomic resolution of chytrid fungi.</title>
        <authorList>
            <person name="Stajich J.E."/>
            <person name="Amses K."/>
            <person name="Simmons R."/>
            <person name="Seto K."/>
            <person name="Myers J."/>
            <person name="Bonds A."/>
            <person name="Quandt C.A."/>
            <person name="Barry K."/>
            <person name="Liu P."/>
            <person name="Grigoriev I."/>
            <person name="Longcore J.E."/>
            <person name="James T.Y."/>
        </authorList>
    </citation>
    <scope>NUCLEOTIDE SEQUENCE</scope>
    <source>
        <strain evidence="5">PLAUS21</strain>
    </source>
</reference>
<comment type="similarity">
    <text evidence="1">Belongs to the 1-acyl-sn-glycerol-3-phosphate acyltransferase family.</text>
</comment>
<dbReference type="PANTHER" id="PTHR10983:SF16">
    <property type="entry name" value="LYSOCARDIOLIPIN ACYLTRANSFERASE 1"/>
    <property type="match status" value="1"/>
</dbReference>
<sequence length="232" mass="26865">MSGSLVGSENLMCFEFIFFARKWPIDSKRLQKTLTYAKNDNNPMWLLVFPEGTVITQDTQEKSRAFAKKNDITEDPKHVLLPKSTGLYHILRQMQKSSDYLYDFTIGYSGITENHCPYDEYPPTKVFFEHQGPKSIHIHVDRFKITEIPGIPSTSYDINEATPKEFELWLRRRFMEKDELMKGFYEDGYFPEKSVDGTGVKQSLHLNPANQDWISITGLVATSVMSLGWLFL</sequence>
<dbReference type="CDD" id="cd07990">
    <property type="entry name" value="LPLAT_LCLAT1-like"/>
    <property type="match status" value="1"/>
</dbReference>
<name>A0AAD5UCW1_9FUNG</name>
<evidence type="ECO:0000256" key="2">
    <source>
        <dbReference type="ARBA" id="ARBA00022679"/>
    </source>
</evidence>
<keyword evidence="3" id="KW-0012">Acyltransferase</keyword>